<name>A0A412G0X3_9FIRM</name>
<evidence type="ECO:0000256" key="1">
    <source>
        <dbReference type="SAM" id="MobiDB-lite"/>
    </source>
</evidence>
<protein>
    <submittedName>
        <fullName evidence="2">Uncharacterized protein</fullName>
    </submittedName>
</protein>
<dbReference type="AlphaFoldDB" id="A0A412G0X3"/>
<dbReference type="EMBL" id="QRUP01000010">
    <property type="protein sequence ID" value="RGR74063.1"/>
    <property type="molecule type" value="Genomic_DNA"/>
</dbReference>
<reference evidence="2 3" key="1">
    <citation type="submission" date="2018-08" db="EMBL/GenBank/DDBJ databases">
        <title>A genome reference for cultivated species of the human gut microbiota.</title>
        <authorList>
            <person name="Zou Y."/>
            <person name="Xue W."/>
            <person name="Luo G."/>
        </authorList>
    </citation>
    <scope>NUCLEOTIDE SEQUENCE [LARGE SCALE GENOMIC DNA]</scope>
    <source>
        <strain evidence="2 3">AF24-29</strain>
    </source>
</reference>
<organism evidence="2 3">
    <name type="scientific">Holdemania filiformis</name>
    <dbReference type="NCBI Taxonomy" id="61171"/>
    <lineage>
        <taxon>Bacteria</taxon>
        <taxon>Bacillati</taxon>
        <taxon>Bacillota</taxon>
        <taxon>Erysipelotrichia</taxon>
        <taxon>Erysipelotrichales</taxon>
        <taxon>Erysipelotrichaceae</taxon>
        <taxon>Holdemania</taxon>
    </lineage>
</organism>
<gene>
    <name evidence="2" type="ORF">DWY25_09625</name>
</gene>
<proteinExistence type="predicted"/>
<feature type="region of interest" description="Disordered" evidence="1">
    <location>
        <begin position="40"/>
        <end position="59"/>
    </location>
</feature>
<evidence type="ECO:0000313" key="2">
    <source>
        <dbReference type="EMBL" id="RGR74063.1"/>
    </source>
</evidence>
<accession>A0A412G0X3</accession>
<comment type="caution">
    <text evidence="2">The sequence shown here is derived from an EMBL/GenBank/DDBJ whole genome shotgun (WGS) entry which is preliminary data.</text>
</comment>
<keyword evidence="3" id="KW-1185">Reference proteome</keyword>
<sequence length="59" mass="6506">MKLNIKVGGKRGQSGWNECSFIKKKNNQKRAAAITPQTQGRLETASVKERTSEMIVNSG</sequence>
<dbReference type="Proteomes" id="UP000284178">
    <property type="component" value="Unassembled WGS sequence"/>
</dbReference>
<evidence type="ECO:0000313" key="3">
    <source>
        <dbReference type="Proteomes" id="UP000284178"/>
    </source>
</evidence>